<dbReference type="EMBL" id="QPEX01000024">
    <property type="protein sequence ID" value="RCS49209.1"/>
    <property type="molecule type" value="Genomic_DNA"/>
</dbReference>
<dbReference type="Gene3D" id="3.30.2310.20">
    <property type="entry name" value="RelE-like"/>
    <property type="match status" value="1"/>
</dbReference>
<proteinExistence type="predicted"/>
<reference evidence="2 3" key="1">
    <citation type="submission" date="2018-07" db="EMBL/GenBank/DDBJ databases">
        <title>Comparative genomes isolates from brazilian mangrove.</title>
        <authorList>
            <person name="De Araujo J.E."/>
            <person name="Taketani R.G."/>
            <person name="Silva M.C.P."/>
            <person name="Lourenco M.V."/>
            <person name="Oliveira V.M."/>
            <person name="Andreote F.D."/>
        </authorList>
    </citation>
    <scope>NUCLEOTIDE SEQUENCE [LARGE SCALE GENOMIC DNA]</scope>
    <source>
        <strain evidence="2 3">HEX PRIS-MGV</strain>
    </source>
</reference>
<dbReference type="InterPro" id="IPR007712">
    <property type="entry name" value="RelE/ParE_toxin"/>
</dbReference>
<dbReference type="Pfam" id="PF05016">
    <property type="entry name" value="ParE_toxin"/>
    <property type="match status" value="1"/>
</dbReference>
<sequence length="128" mass="14435">MSRSGKVDLEFTLRAISDLEGIVNFSLTQFGKKATDKYLDSLNAAFDRIQSHPNLLCAEPSFHPDFCFYRANKHLIVCDASPKTIFVLTILSTSMDLPARLAELQPSLEREVEALHTRLRKPRGGKQK</sequence>
<gene>
    <name evidence="2" type="ORF">DTL42_11775</name>
</gene>
<organism evidence="2 3">
    <name type="scientific">Bremerella cremea</name>
    <dbReference type="NCBI Taxonomy" id="1031537"/>
    <lineage>
        <taxon>Bacteria</taxon>
        <taxon>Pseudomonadati</taxon>
        <taxon>Planctomycetota</taxon>
        <taxon>Planctomycetia</taxon>
        <taxon>Pirellulales</taxon>
        <taxon>Pirellulaceae</taxon>
        <taxon>Bremerella</taxon>
    </lineage>
</organism>
<dbReference type="AlphaFoldDB" id="A0A368KTE0"/>
<evidence type="ECO:0000313" key="3">
    <source>
        <dbReference type="Proteomes" id="UP000253562"/>
    </source>
</evidence>
<accession>A0A368KTE0</accession>
<evidence type="ECO:0000313" key="2">
    <source>
        <dbReference type="EMBL" id="RCS49209.1"/>
    </source>
</evidence>
<comment type="caution">
    <text evidence="2">The sequence shown here is derived from an EMBL/GenBank/DDBJ whole genome shotgun (WGS) entry which is preliminary data.</text>
</comment>
<evidence type="ECO:0000256" key="1">
    <source>
        <dbReference type="ARBA" id="ARBA00022649"/>
    </source>
</evidence>
<name>A0A368KTE0_9BACT</name>
<keyword evidence="1" id="KW-1277">Toxin-antitoxin system</keyword>
<protein>
    <submittedName>
        <fullName evidence="2">Type II toxin-antitoxin system RelE/ParE family toxin</fullName>
    </submittedName>
</protein>
<dbReference type="InterPro" id="IPR035093">
    <property type="entry name" value="RelE/ParE_toxin_dom_sf"/>
</dbReference>
<dbReference type="RefSeq" id="WP_114368926.1">
    <property type="nucleotide sequence ID" value="NZ_QPEX01000024.1"/>
</dbReference>
<dbReference type="OrthoDB" id="282948at2"/>
<dbReference type="Proteomes" id="UP000253562">
    <property type="component" value="Unassembled WGS sequence"/>
</dbReference>